<dbReference type="AlphaFoldDB" id="A0A1G7ARN1"/>
<dbReference type="PANTHER" id="PTHR11735:SF11">
    <property type="entry name" value="TRNA THREONYLCARBAMOYLADENOSINE BIOSYNTHESIS PROTEIN TSAB"/>
    <property type="match status" value="1"/>
</dbReference>
<dbReference type="GO" id="GO:0002949">
    <property type="term" value="P:tRNA threonylcarbamoyladenosine modification"/>
    <property type="evidence" value="ECO:0007669"/>
    <property type="project" value="InterPro"/>
</dbReference>
<evidence type="ECO:0000313" key="3">
    <source>
        <dbReference type="Proteomes" id="UP000243205"/>
    </source>
</evidence>
<dbReference type="Proteomes" id="UP000243205">
    <property type="component" value="Unassembled WGS sequence"/>
</dbReference>
<dbReference type="EMBL" id="FNAQ01000004">
    <property type="protein sequence ID" value="SDE16576.1"/>
    <property type="molecule type" value="Genomic_DNA"/>
</dbReference>
<protein>
    <submittedName>
        <fullName evidence="2">tRNA threonylcarbamoyladenosine biosynthesis protein TsaB</fullName>
    </submittedName>
</protein>
<keyword evidence="3" id="KW-1185">Reference proteome</keyword>
<name>A0A1G7ARN1_9BACT</name>
<evidence type="ECO:0000313" key="2">
    <source>
        <dbReference type="EMBL" id="SDE16576.1"/>
    </source>
</evidence>
<dbReference type="GO" id="GO:0005829">
    <property type="term" value="C:cytosol"/>
    <property type="evidence" value="ECO:0007669"/>
    <property type="project" value="TreeGrafter"/>
</dbReference>
<sequence length="229" mass="24435">MTVRLAFDSSTPRASVALLQDDQVLAETRLQSVGGRHNDHLLAQAEALLACCGYAARDIDELVVVQGPGSFTGLRVGLATVQGLALSLKRPIRAVDSLRALAFQHGPCERPLCALIDARKQEVYAALYYWRPGQPLSYVTPRVLPPAQLAYQLPEDVLLLGDAARFYGEALATAGGRQCFAGLACGGPTAAAAALLVHAQPDDFALLTAACLRALYVRASDAERARQPR</sequence>
<dbReference type="PANTHER" id="PTHR11735">
    <property type="entry name" value="TRNA N6-ADENOSINE THREONYLCARBAMOYLTRANSFERASE"/>
    <property type="match status" value="1"/>
</dbReference>
<gene>
    <name evidence="2" type="ORF">SAMN05661003_104142</name>
</gene>
<dbReference type="OrthoDB" id="9809995at2"/>
<reference evidence="3" key="1">
    <citation type="submission" date="2016-10" db="EMBL/GenBank/DDBJ databases">
        <authorList>
            <person name="Varghese N."/>
            <person name="Submissions S."/>
        </authorList>
    </citation>
    <scope>NUCLEOTIDE SEQUENCE [LARGE SCALE GENOMIC DNA]</scope>
    <source>
        <strain evidence="3">DSM 8987</strain>
    </source>
</reference>
<dbReference type="CDD" id="cd24032">
    <property type="entry name" value="ASKHA_NBD_TsaB"/>
    <property type="match status" value="1"/>
</dbReference>
<dbReference type="RefSeq" id="WP_092077232.1">
    <property type="nucleotide sequence ID" value="NZ_CALFZY010000012.1"/>
</dbReference>
<evidence type="ECO:0000259" key="1">
    <source>
        <dbReference type="Pfam" id="PF00814"/>
    </source>
</evidence>
<feature type="domain" description="Gcp-like" evidence="1">
    <location>
        <begin position="36"/>
        <end position="128"/>
    </location>
</feature>
<accession>A0A1G7ARN1</accession>
<proteinExistence type="predicted"/>
<dbReference type="InterPro" id="IPR000905">
    <property type="entry name" value="Gcp-like_dom"/>
</dbReference>
<dbReference type="InterPro" id="IPR043129">
    <property type="entry name" value="ATPase_NBD"/>
</dbReference>
<dbReference type="Pfam" id="PF00814">
    <property type="entry name" value="TsaD"/>
    <property type="match status" value="1"/>
</dbReference>
<dbReference type="SUPFAM" id="SSF53067">
    <property type="entry name" value="Actin-like ATPase domain"/>
    <property type="match status" value="2"/>
</dbReference>
<organism evidence="2 3">
    <name type="scientific">Desulfuromonas thiophila</name>
    <dbReference type="NCBI Taxonomy" id="57664"/>
    <lineage>
        <taxon>Bacteria</taxon>
        <taxon>Pseudomonadati</taxon>
        <taxon>Thermodesulfobacteriota</taxon>
        <taxon>Desulfuromonadia</taxon>
        <taxon>Desulfuromonadales</taxon>
        <taxon>Desulfuromonadaceae</taxon>
        <taxon>Desulfuromonas</taxon>
    </lineage>
</organism>
<dbReference type="NCBIfam" id="TIGR03725">
    <property type="entry name" value="T6A_YeaZ"/>
    <property type="match status" value="1"/>
</dbReference>
<dbReference type="STRING" id="57664.SAMN05661003_104142"/>
<dbReference type="Gene3D" id="3.30.420.40">
    <property type="match status" value="2"/>
</dbReference>
<dbReference type="InterPro" id="IPR022496">
    <property type="entry name" value="T6A_TsaB"/>
</dbReference>